<reference evidence="1" key="1">
    <citation type="submission" date="2018-02" db="EMBL/GenBank/DDBJ databases">
        <title>Rhizophora mucronata_Transcriptome.</title>
        <authorList>
            <person name="Meera S.P."/>
            <person name="Sreeshan A."/>
            <person name="Augustine A."/>
        </authorList>
    </citation>
    <scope>NUCLEOTIDE SEQUENCE</scope>
    <source>
        <tissue evidence="1">Leaf</tissue>
    </source>
</reference>
<name>A0A2P2IVY3_RHIMU</name>
<proteinExistence type="predicted"/>
<dbReference type="EMBL" id="GGEC01004893">
    <property type="protein sequence ID" value="MBW85376.1"/>
    <property type="molecule type" value="Transcribed_RNA"/>
</dbReference>
<organism evidence="1">
    <name type="scientific">Rhizophora mucronata</name>
    <name type="common">Asiatic mangrove</name>
    <dbReference type="NCBI Taxonomy" id="61149"/>
    <lineage>
        <taxon>Eukaryota</taxon>
        <taxon>Viridiplantae</taxon>
        <taxon>Streptophyta</taxon>
        <taxon>Embryophyta</taxon>
        <taxon>Tracheophyta</taxon>
        <taxon>Spermatophyta</taxon>
        <taxon>Magnoliopsida</taxon>
        <taxon>eudicotyledons</taxon>
        <taxon>Gunneridae</taxon>
        <taxon>Pentapetalae</taxon>
        <taxon>rosids</taxon>
        <taxon>fabids</taxon>
        <taxon>Malpighiales</taxon>
        <taxon>Rhizophoraceae</taxon>
        <taxon>Rhizophora</taxon>
    </lineage>
</organism>
<accession>A0A2P2IVY3</accession>
<dbReference type="AlphaFoldDB" id="A0A2P2IVY3"/>
<protein>
    <submittedName>
        <fullName evidence="1">Uncharacterized protein</fullName>
    </submittedName>
</protein>
<evidence type="ECO:0000313" key="1">
    <source>
        <dbReference type="EMBL" id="MBW85376.1"/>
    </source>
</evidence>
<sequence length="67" mass="7641">MIIDLLEGFICYQNYTMVFLEHICSTFSMINCVGLRICLIASKFSPSCLFSIQKSERRVVPFLGKQG</sequence>